<evidence type="ECO:0000313" key="1">
    <source>
        <dbReference type="EMBL" id="GIY90519.1"/>
    </source>
</evidence>
<evidence type="ECO:0000313" key="2">
    <source>
        <dbReference type="Proteomes" id="UP001054945"/>
    </source>
</evidence>
<organism evidence="1 2">
    <name type="scientific">Caerostris extrusa</name>
    <name type="common">Bark spider</name>
    <name type="synonym">Caerostris bankana</name>
    <dbReference type="NCBI Taxonomy" id="172846"/>
    <lineage>
        <taxon>Eukaryota</taxon>
        <taxon>Metazoa</taxon>
        <taxon>Ecdysozoa</taxon>
        <taxon>Arthropoda</taxon>
        <taxon>Chelicerata</taxon>
        <taxon>Arachnida</taxon>
        <taxon>Araneae</taxon>
        <taxon>Araneomorphae</taxon>
        <taxon>Entelegynae</taxon>
        <taxon>Araneoidea</taxon>
        <taxon>Araneidae</taxon>
        <taxon>Caerostris</taxon>
    </lineage>
</organism>
<sequence>MPDTLNPKVKNPLAIRTAVVGHVLCATQAFHSQELWFRRQEKHALLTETYFLRFIYPSLGTKAGNFAAFK</sequence>
<gene>
    <name evidence="1" type="ORF">CEXT_476911</name>
</gene>
<comment type="caution">
    <text evidence="1">The sequence shown here is derived from an EMBL/GenBank/DDBJ whole genome shotgun (WGS) entry which is preliminary data.</text>
</comment>
<accession>A0AAV4X7H3</accession>
<dbReference type="AlphaFoldDB" id="A0AAV4X7H3"/>
<reference evidence="1 2" key="1">
    <citation type="submission" date="2021-06" db="EMBL/GenBank/DDBJ databases">
        <title>Caerostris extrusa draft genome.</title>
        <authorList>
            <person name="Kono N."/>
            <person name="Arakawa K."/>
        </authorList>
    </citation>
    <scope>NUCLEOTIDE SEQUENCE [LARGE SCALE GENOMIC DNA]</scope>
</reference>
<dbReference type="EMBL" id="BPLR01017325">
    <property type="protein sequence ID" value="GIY90519.1"/>
    <property type="molecule type" value="Genomic_DNA"/>
</dbReference>
<protein>
    <submittedName>
        <fullName evidence="1">Uncharacterized protein</fullName>
    </submittedName>
</protein>
<dbReference type="Proteomes" id="UP001054945">
    <property type="component" value="Unassembled WGS sequence"/>
</dbReference>
<keyword evidence="2" id="KW-1185">Reference proteome</keyword>
<name>A0AAV4X7H3_CAEEX</name>
<proteinExistence type="predicted"/>